<keyword evidence="4 7" id="KW-0812">Transmembrane</keyword>
<evidence type="ECO:0000256" key="6">
    <source>
        <dbReference type="ARBA" id="ARBA00023136"/>
    </source>
</evidence>
<feature type="transmembrane region" description="Helical" evidence="7">
    <location>
        <begin position="57"/>
        <end position="76"/>
    </location>
</feature>
<keyword evidence="9" id="KW-1185">Reference proteome</keyword>
<evidence type="ECO:0000256" key="4">
    <source>
        <dbReference type="ARBA" id="ARBA00022692"/>
    </source>
</evidence>
<dbReference type="PANTHER" id="PTHR30462">
    <property type="entry name" value="INTERMEMBRANE TRANSPORT PROTEIN PQIB-RELATED"/>
    <property type="match status" value="1"/>
</dbReference>
<evidence type="ECO:0000256" key="3">
    <source>
        <dbReference type="ARBA" id="ARBA00022519"/>
    </source>
</evidence>
<dbReference type="Pfam" id="PF04403">
    <property type="entry name" value="PqiA"/>
    <property type="match status" value="1"/>
</dbReference>
<evidence type="ECO:0000313" key="9">
    <source>
        <dbReference type="Proteomes" id="UP000193409"/>
    </source>
</evidence>
<dbReference type="PANTHER" id="PTHR30462:SF3">
    <property type="entry name" value="INTERMEMBRANE TRANSPORT PROTEIN PQIA"/>
    <property type="match status" value="1"/>
</dbReference>
<keyword evidence="3" id="KW-0997">Cell inner membrane</keyword>
<gene>
    <name evidence="8" type="primary">pqiA_1</name>
    <name evidence="8" type="ORF">PSA7680_01842</name>
</gene>
<evidence type="ECO:0000256" key="7">
    <source>
        <dbReference type="SAM" id="Phobius"/>
    </source>
</evidence>
<comment type="subcellular location">
    <subcellularLocation>
        <location evidence="1">Cell inner membrane</location>
    </subcellularLocation>
</comment>
<keyword evidence="5 7" id="KW-1133">Transmembrane helix</keyword>
<evidence type="ECO:0000313" key="8">
    <source>
        <dbReference type="EMBL" id="SLN37788.1"/>
    </source>
</evidence>
<feature type="transmembrane region" description="Helical" evidence="7">
    <location>
        <begin position="155"/>
        <end position="175"/>
    </location>
</feature>
<organism evidence="8 9">
    <name type="scientific">Pseudoruegeria aquimaris</name>
    <dbReference type="NCBI Taxonomy" id="393663"/>
    <lineage>
        <taxon>Bacteria</taxon>
        <taxon>Pseudomonadati</taxon>
        <taxon>Pseudomonadota</taxon>
        <taxon>Alphaproteobacteria</taxon>
        <taxon>Rhodobacterales</taxon>
        <taxon>Roseobacteraceae</taxon>
        <taxon>Pseudoruegeria</taxon>
    </lineage>
</organism>
<dbReference type="AlphaFoldDB" id="A0A1Y5SDB9"/>
<accession>A0A1Y5SDB9</accession>
<feature type="transmembrane region" description="Helical" evidence="7">
    <location>
        <begin position="181"/>
        <end position="200"/>
    </location>
</feature>
<evidence type="ECO:0000256" key="1">
    <source>
        <dbReference type="ARBA" id="ARBA00004533"/>
    </source>
</evidence>
<reference evidence="8 9" key="1">
    <citation type="submission" date="2017-03" db="EMBL/GenBank/DDBJ databases">
        <authorList>
            <person name="Afonso C.L."/>
            <person name="Miller P.J."/>
            <person name="Scott M.A."/>
            <person name="Spackman E."/>
            <person name="Goraichik I."/>
            <person name="Dimitrov K.M."/>
            <person name="Suarez D.L."/>
            <person name="Swayne D.E."/>
        </authorList>
    </citation>
    <scope>NUCLEOTIDE SEQUENCE [LARGE SCALE GENOMIC DNA]</scope>
    <source>
        <strain evidence="8 9">CECT 7680</strain>
    </source>
</reference>
<dbReference type="EMBL" id="FWFQ01000011">
    <property type="protein sequence ID" value="SLN37788.1"/>
    <property type="molecule type" value="Genomic_DNA"/>
</dbReference>
<dbReference type="Proteomes" id="UP000193409">
    <property type="component" value="Unassembled WGS sequence"/>
</dbReference>
<dbReference type="InterPro" id="IPR051800">
    <property type="entry name" value="PqiA-PqiB_transport"/>
</dbReference>
<protein>
    <submittedName>
        <fullName evidence="8">Paraquat-inducible protein A</fullName>
    </submittedName>
</protein>
<proteinExistence type="predicted"/>
<dbReference type="InterPro" id="IPR007498">
    <property type="entry name" value="PqiA-like"/>
</dbReference>
<name>A0A1Y5SDB9_9RHOB</name>
<feature type="transmembrane region" description="Helical" evidence="7">
    <location>
        <begin position="117"/>
        <end position="134"/>
    </location>
</feature>
<keyword evidence="2" id="KW-1003">Cell membrane</keyword>
<evidence type="ECO:0000256" key="5">
    <source>
        <dbReference type="ARBA" id="ARBA00022989"/>
    </source>
</evidence>
<dbReference type="GO" id="GO:0005886">
    <property type="term" value="C:plasma membrane"/>
    <property type="evidence" value="ECO:0007669"/>
    <property type="project" value="UniProtKB-SubCell"/>
</dbReference>
<sequence length="215" mass="23864">MVDMETSEPIRRGLTARQAGLVGCVRCGTVHRRGTKECRTCGARLHSRDRMSLQHVWAWWFAGLFVYIPANLLPMLRTEILGRTVDSTIIGGVIEFIAHGDYFVGIVVLLASVAIPVGKFIAVAYLALSVQFGLKIRKHRRHVLFEVVEFIGRWSMVDVFVVALTAALVQLGFVISIVPGLGAVCFALSVAFTMLSAQSFDTRAIWDRIEEQDQT</sequence>
<keyword evidence="6 7" id="KW-0472">Membrane</keyword>
<evidence type="ECO:0000256" key="2">
    <source>
        <dbReference type="ARBA" id="ARBA00022475"/>
    </source>
</evidence>